<comment type="caution">
    <text evidence="1">The sequence shown here is derived from an EMBL/GenBank/DDBJ whole genome shotgun (WGS) entry which is preliminary data.</text>
</comment>
<dbReference type="VEuPathDB" id="FungiDB:FUN_014790"/>
<sequence length="251" mass="28442">MKMSMNNGQRKEMSCNWLLVGKTHFCEKSARDQYCASHAFKIQKGVIIPQPCKGCGRGTKSSVQLCVQCGQESDIHRTVLNLLTGRWISPNGKLFQKLICEGYRYANRLSDYLEDIGTICVGEFELDPLADFYYPALIPPLSILASRSDIHKNFPITVDSAVEGGMSLFTLEKNKRSSLQNLMEMNYSNLSTLVEITWEREETKAWSNDILVKFLHHPNLVPSKYRPNSLYDAFTKTSVLGPEHILALSRI</sequence>
<reference evidence="1 2" key="1">
    <citation type="submission" date="2016-04" db="EMBL/GenBank/DDBJ databases">
        <title>Genome analyses suggest a sexual origin of heterokaryosis in a supposedly ancient asexual fungus.</title>
        <authorList>
            <person name="Ropars J."/>
            <person name="Sedzielewska K."/>
            <person name="Noel J."/>
            <person name="Charron P."/>
            <person name="Farinelli L."/>
            <person name="Marton T."/>
            <person name="Kruger M."/>
            <person name="Pelin A."/>
            <person name="Brachmann A."/>
            <person name="Corradi N."/>
        </authorList>
    </citation>
    <scope>NUCLEOTIDE SEQUENCE [LARGE SCALE GENOMIC DNA]</scope>
    <source>
        <strain evidence="1 2">A5</strain>
    </source>
</reference>
<accession>A0A2N0P1C5</accession>
<dbReference type="VEuPathDB" id="FungiDB:RhiirA1_542013"/>
<reference evidence="1 2" key="2">
    <citation type="submission" date="2017-09" db="EMBL/GenBank/DDBJ databases">
        <title>Extensive intraspecific genome diversity in a model arbuscular mycorrhizal fungus.</title>
        <authorList>
            <person name="Chen E.C."/>
            <person name="Morin E."/>
            <person name="Beaudet D."/>
            <person name="Noel J."/>
            <person name="Ndikumana S."/>
            <person name="Charron P."/>
            <person name="St-Onge C."/>
            <person name="Giorgi J."/>
            <person name="Grigoriev I.V."/>
            <person name="Roux C."/>
            <person name="Martin F.M."/>
            <person name="Corradi N."/>
        </authorList>
    </citation>
    <scope>NUCLEOTIDE SEQUENCE [LARGE SCALE GENOMIC DNA]</scope>
    <source>
        <strain evidence="1 2">A5</strain>
    </source>
</reference>
<evidence type="ECO:0000313" key="1">
    <source>
        <dbReference type="EMBL" id="PKC00613.1"/>
    </source>
</evidence>
<evidence type="ECO:0000313" key="2">
    <source>
        <dbReference type="Proteomes" id="UP000232722"/>
    </source>
</evidence>
<dbReference type="EMBL" id="LLXJ01001820">
    <property type="protein sequence ID" value="PKC00613.1"/>
    <property type="molecule type" value="Genomic_DNA"/>
</dbReference>
<dbReference type="AlphaFoldDB" id="A0A2N0P1C5"/>
<name>A0A2N0P1C5_9GLOM</name>
<gene>
    <name evidence="1" type="ORF">RhiirA5_403175</name>
</gene>
<proteinExistence type="predicted"/>
<protein>
    <submittedName>
        <fullName evidence="1">Uncharacterized protein</fullName>
    </submittedName>
</protein>
<dbReference type="VEuPathDB" id="FungiDB:RhiirFUN_017973"/>
<organism evidence="1 2">
    <name type="scientific">Rhizophagus irregularis</name>
    <dbReference type="NCBI Taxonomy" id="588596"/>
    <lineage>
        <taxon>Eukaryota</taxon>
        <taxon>Fungi</taxon>
        <taxon>Fungi incertae sedis</taxon>
        <taxon>Mucoromycota</taxon>
        <taxon>Glomeromycotina</taxon>
        <taxon>Glomeromycetes</taxon>
        <taxon>Glomerales</taxon>
        <taxon>Glomeraceae</taxon>
        <taxon>Rhizophagus</taxon>
    </lineage>
</organism>
<dbReference type="Proteomes" id="UP000232722">
    <property type="component" value="Unassembled WGS sequence"/>
</dbReference>